<dbReference type="PANTHER" id="PTHR43329">
    <property type="entry name" value="EPOXIDE HYDROLASE"/>
    <property type="match status" value="1"/>
</dbReference>
<protein>
    <submittedName>
        <fullName evidence="3">Epoxide hydrolase</fullName>
        <ecNumber evidence="3">3.3.2.9</ecNumber>
    </submittedName>
</protein>
<dbReference type="SUPFAM" id="SSF53474">
    <property type="entry name" value="alpha/beta-Hydrolases"/>
    <property type="match status" value="1"/>
</dbReference>
<proteinExistence type="predicted"/>
<dbReference type="EMBL" id="CADCUB010000115">
    <property type="protein sequence ID" value="CAA9340450.1"/>
    <property type="molecule type" value="Genomic_DNA"/>
</dbReference>
<dbReference type="GO" id="GO:0033961">
    <property type="term" value="F:cis-stilbene-oxide hydrolase activity"/>
    <property type="evidence" value="ECO:0007669"/>
    <property type="project" value="UniProtKB-EC"/>
</dbReference>
<feature type="domain" description="AB hydrolase-1" evidence="2">
    <location>
        <begin position="24"/>
        <end position="149"/>
    </location>
</feature>
<dbReference type="PRINTS" id="PR00412">
    <property type="entry name" value="EPOXHYDRLASE"/>
</dbReference>
<dbReference type="PRINTS" id="PR00111">
    <property type="entry name" value="ABHYDROLASE"/>
</dbReference>
<dbReference type="InterPro" id="IPR000639">
    <property type="entry name" value="Epox_hydrolase-like"/>
</dbReference>
<keyword evidence="1 3" id="KW-0378">Hydrolase</keyword>
<accession>A0A6J4LTI6</accession>
<dbReference type="EC" id="3.3.2.9" evidence="3"/>
<dbReference type="Gene3D" id="3.40.50.1820">
    <property type="entry name" value="alpha/beta hydrolase"/>
    <property type="match status" value="1"/>
</dbReference>
<dbReference type="InterPro" id="IPR029058">
    <property type="entry name" value="AB_hydrolase_fold"/>
</dbReference>
<dbReference type="InterPro" id="IPR000073">
    <property type="entry name" value="AB_hydrolase_1"/>
</dbReference>
<dbReference type="AlphaFoldDB" id="A0A6J4LTI6"/>
<name>A0A6J4LTI6_9ACTN</name>
<gene>
    <name evidence="3" type="ORF">AVDCRST_MAG07-2331</name>
</gene>
<sequence>MESLRIPVGDLVFDAVAVGPADGPLVVLLHGFPQRSSSWRGVWPVLADAGFRVVAPDLRGYSPDARPQRVEDYRLPLLVDDVVGVLDHLGAPTAHLVGHDWGAAIAWHLAARHPQRLRTLTAVSVPHPLAFAEALRGDPDQRARSRYMRDWRSPDAEAALLDGGLERIFGGMPGGDVERYVSAMREPGALTAALAYYRAQSLADLDGLGPVTTPTLHVWSDEDRALGPVAAHATGDHVAGPYRFEVLHGVSHWVPEQAADRLAALLLEHLR</sequence>
<organism evidence="3">
    <name type="scientific">uncultured Frankineae bacterium</name>
    <dbReference type="NCBI Taxonomy" id="437475"/>
    <lineage>
        <taxon>Bacteria</taxon>
        <taxon>Bacillati</taxon>
        <taxon>Actinomycetota</taxon>
        <taxon>Actinomycetes</taxon>
        <taxon>Frankiales</taxon>
        <taxon>environmental samples</taxon>
    </lineage>
</organism>
<evidence type="ECO:0000256" key="1">
    <source>
        <dbReference type="ARBA" id="ARBA00022801"/>
    </source>
</evidence>
<dbReference type="Pfam" id="PF00561">
    <property type="entry name" value="Abhydrolase_1"/>
    <property type="match status" value="1"/>
</dbReference>
<reference evidence="3" key="1">
    <citation type="submission" date="2020-02" db="EMBL/GenBank/DDBJ databases">
        <authorList>
            <person name="Meier V. D."/>
        </authorList>
    </citation>
    <scope>NUCLEOTIDE SEQUENCE</scope>
    <source>
        <strain evidence="3">AVDCRST_MAG07</strain>
    </source>
</reference>
<evidence type="ECO:0000259" key="2">
    <source>
        <dbReference type="Pfam" id="PF00561"/>
    </source>
</evidence>
<evidence type="ECO:0000313" key="3">
    <source>
        <dbReference type="EMBL" id="CAA9340450.1"/>
    </source>
</evidence>